<feature type="transmembrane region" description="Helical" evidence="1">
    <location>
        <begin position="270"/>
        <end position="290"/>
    </location>
</feature>
<dbReference type="RefSeq" id="WP_381518044.1">
    <property type="nucleotide sequence ID" value="NZ_JBHULN010000001.1"/>
</dbReference>
<keyword evidence="3" id="KW-1185">Reference proteome</keyword>
<keyword evidence="1" id="KW-1133">Transmembrane helix</keyword>
<feature type="transmembrane region" description="Helical" evidence="1">
    <location>
        <begin position="12"/>
        <end position="34"/>
    </location>
</feature>
<reference evidence="3" key="1">
    <citation type="journal article" date="2019" name="Int. J. Syst. Evol. Microbiol.">
        <title>The Global Catalogue of Microorganisms (GCM) 10K type strain sequencing project: providing services to taxonomists for standard genome sequencing and annotation.</title>
        <authorList>
            <consortium name="The Broad Institute Genomics Platform"/>
            <consortium name="The Broad Institute Genome Sequencing Center for Infectious Disease"/>
            <person name="Wu L."/>
            <person name="Ma J."/>
        </authorList>
    </citation>
    <scope>NUCLEOTIDE SEQUENCE [LARGE SCALE GENOMIC DNA]</scope>
    <source>
        <strain evidence="3">KCTC 42805</strain>
    </source>
</reference>
<organism evidence="2 3">
    <name type="scientific">Spirosoma soli</name>
    <dbReference type="NCBI Taxonomy" id="1770529"/>
    <lineage>
        <taxon>Bacteria</taxon>
        <taxon>Pseudomonadati</taxon>
        <taxon>Bacteroidota</taxon>
        <taxon>Cytophagia</taxon>
        <taxon>Cytophagales</taxon>
        <taxon>Cytophagaceae</taxon>
        <taxon>Spirosoma</taxon>
    </lineage>
</organism>
<protein>
    <submittedName>
        <fullName evidence="2">Uncharacterized protein</fullName>
    </submittedName>
</protein>
<feature type="transmembrane region" description="Helical" evidence="1">
    <location>
        <begin position="162"/>
        <end position="181"/>
    </location>
</feature>
<feature type="transmembrane region" description="Helical" evidence="1">
    <location>
        <begin position="83"/>
        <end position="104"/>
    </location>
</feature>
<feature type="transmembrane region" description="Helical" evidence="1">
    <location>
        <begin position="54"/>
        <end position="71"/>
    </location>
</feature>
<name>A0ABW5M0X4_9BACT</name>
<gene>
    <name evidence="2" type="ORF">ACFSUS_01420</name>
</gene>
<dbReference type="Proteomes" id="UP001597469">
    <property type="component" value="Unassembled WGS sequence"/>
</dbReference>
<evidence type="ECO:0000256" key="1">
    <source>
        <dbReference type="SAM" id="Phobius"/>
    </source>
</evidence>
<dbReference type="EMBL" id="JBHULN010000001">
    <property type="protein sequence ID" value="MFD2569272.1"/>
    <property type="molecule type" value="Genomic_DNA"/>
</dbReference>
<feature type="transmembrane region" description="Helical" evidence="1">
    <location>
        <begin position="210"/>
        <end position="232"/>
    </location>
</feature>
<proteinExistence type="predicted"/>
<keyword evidence="1" id="KW-0472">Membrane</keyword>
<feature type="transmembrane region" description="Helical" evidence="1">
    <location>
        <begin position="116"/>
        <end position="138"/>
    </location>
</feature>
<feature type="transmembrane region" description="Helical" evidence="1">
    <location>
        <begin position="239"/>
        <end position="258"/>
    </location>
</feature>
<comment type="caution">
    <text evidence="2">The sequence shown here is derived from an EMBL/GenBank/DDBJ whole genome shotgun (WGS) entry which is preliminary data.</text>
</comment>
<evidence type="ECO:0000313" key="2">
    <source>
        <dbReference type="EMBL" id="MFD2569272.1"/>
    </source>
</evidence>
<keyword evidence="1" id="KW-0812">Transmembrane</keyword>
<evidence type="ECO:0000313" key="3">
    <source>
        <dbReference type="Proteomes" id="UP001597469"/>
    </source>
</evidence>
<accession>A0ABW5M0X4</accession>
<sequence>MNNRQSLSRWKLLTRAGLLLILNGLTFVVVNALMPSFRPAFPTIPAGEAAQLPVFLLVYLLIRTAVLVYLIRHLSSPTYGSAVWLALILFGLETVLMQLETIWFRSAFPALSYRNVGIFLMSSLLEKAIIVPIAVWLLRPKTSQTTSTQPFTPGVIGWHRSWLLLALVYVCIYFLLGYLIAWQSPSLRQFYTGSTRLDGFLTHMLDVDPWLILFQYGRGLGWLVLASLLSHLFTNHRKLFQISIVLIGAVLIPGALLLPNPLMPEPVRYAHLWELVSSGTLWGWLLGRYVHVKQMG</sequence>